<accession>A0ABR4BEL2</accession>
<protein>
    <submittedName>
        <fullName evidence="2">Uncharacterized protein</fullName>
    </submittedName>
</protein>
<dbReference type="Proteomes" id="UP001590951">
    <property type="component" value="Unassembled WGS sequence"/>
</dbReference>
<gene>
    <name evidence="2" type="ORF">ABVK25_004269</name>
</gene>
<sequence length="91" mass="9243">MEVQTRAADLACTVLRKEGKRACAEGAEGAEGGDGGDGGVVGTVEVEEVEEEAAEDKEEGGLGPEGMDLDEVLAGSGAGNYDSDDYMTADE</sequence>
<feature type="region of interest" description="Disordered" evidence="1">
    <location>
        <begin position="21"/>
        <end position="91"/>
    </location>
</feature>
<feature type="compositionally biased region" description="Gly residues" evidence="1">
    <location>
        <begin position="29"/>
        <end position="41"/>
    </location>
</feature>
<proteinExistence type="predicted"/>
<evidence type="ECO:0000256" key="1">
    <source>
        <dbReference type="SAM" id="MobiDB-lite"/>
    </source>
</evidence>
<feature type="compositionally biased region" description="Acidic residues" evidence="1">
    <location>
        <begin position="45"/>
        <end position="58"/>
    </location>
</feature>
<organism evidence="2 3">
    <name type="scientific">Lepraria finkii</name>
    <dbReference type="NCBI Taxonomy" id="1340010"/>
    <lineage>
        <taxon>Eukaryota</taxon>
        <taxon>Fungi</taxon>
        <taxon>Dikarya</taxon>
        <taxon>Ascomycota</taxon>
        <taxon>Pezizomycotina</taxon>
        <taxon>Lecanoromycetes</taxon>
        <taxon>OSLEUM clade</taxon>
        <taxon>Lecanoromycetidae</taxon>
        <taxon>Lecanorales</taxon>
        <taxon>Lecanorineae</taxon>
        <taxon>Stereocaulaceae</taxon>
        <taxon>Lepraria</taxon>
    </lineage>
</organism>
<evidence type="ECO:0000313" key="2">
    <source>
        <dbReference type="EMBL" id="KAL2055461.1"/>
    </source>
</evidence>
<dbReference type="EMBL" id="JBHFEH010000011">
    <property type="protein sequence ID" value="KAL2055461.1"/>
    <property type="molecule type" value="Genomic_DNA"/>
</dbReference>
<feature type="compositionally biased region" description="Acidic residues" evidence="1">
    <location>
        <begin position="82"/>
        <end position="91"/>
    </location>
</feature>
<reference evidence="2 3" key="1">
    <citation type="submission" date="2024-09" db="EMBL/GenBank/DDBJ databases">
        <title>Rethinking Asexuality: The Enigmatic Case of Functional Sexual Genes in Lepraria (Stereocaulaceae).</title>
        <authorList>
            <person name="Doellman M."/>
            <person name="Sun Y."/>
            <person name="Barcenas-Pena A."/>
            <person name="Lumbsch H.T."/>
            <person name="Grewe F."/>
        </authorList>
    </citation>
    <scope>NUCLEOTIDE SEQUENCE [LARGE SCALE GENOMIC DNA]</scope>
    <source>
        <strain evidence="2 3">Grewe 0041</strain>
    </source>
</reference>
<evidence type="ECO:0000313" key="3">
    <source>
        <dbReference type="Proteomes" id="UP001590951"/>
    </source>
</evidence>
<name>A0ABR4BEL2_9LECA</name>
<comment type="caution">
    <text evidence="2">The sequence shown here is derived from an EMBL/GenBank/DDBJ whole genome shotgun (WGS) entry which is preliminary data.</text>
</comment>
<keyword evidence="3" id="KW-1185">Reference proteome</keyword>